<dbReference type="RefSeq" id="WP_261404408.1">
    <property type="nucleotide sequence ID" value="NZ_CP081869.1"/>
</dbReference>
<organism evidence="1 2">
    <name type="scientific">Chenggangzhangella methanolivorans</name>
    <dbReference type="NCBI Taxonomy" id="1437009"/>
    <lineage>
        <taxon>Bacteria</taxon>
        <taxon>Pseudomonadati</taxon>
        <taxon>Pseudomonadota</taxon>
        <taxon>Alphaproteobacteria</taxon>
        <taxon>Hyphomicrobiales</taxon>
        <taxon>Methylopilaceae</taxon>
        <taxon>Chenggangzhangella</taxon>
    </lineage>
</organism>
<sequence length="486" mass="54110">MFRSSRDMRVIDVADTIEPSAEATATLQDVGVDYDTLKSFFHTQVEQGRSKLPCQPYMYDLCKTGSLSIPSFLTGETISASGSFFYILEERGGARLFYHFCDRKPYVLVPGVFSGFFVGVYFFEDNVYVNWSSVYSRKNSLDDLNVLRALIATYPEKVARYLSGSPKPPAVIFASLNHIGHTALQEYEPFHFLAEQGAFATMDTMFVGPSGFFEAERLFPELAGLDAVGFETMHEAFLCSIESERLAFRPALGDFSFSAALAARFQTMLSAPDVVDAARQVKPIPGAPTVWFEVRTNDRFWTNQVEGVAAIANRLAETYPGLQIVTAGWSKPLAGQVKDYDLKMIEQDRQVAEDIKSLLDDGIAFTDVTGWSPTEKAAAAISIDLYVAVYSSGIIFTSCIAQKPGVIFGSNYYLRSKERMQYFDGRWAYCDFPANVQFVSSGKVEDIKVGQVKSYWNFEVDWTDVYDSIVLALNAKRVEAAALTEA</sequence>
<protein>
    <submittedName>
        <fullName evidence="1">Uncharacterized protein</fullName>
    </submittedName>
</protein>
<proteinExistence type="predicted"/>
<dbReference type="KEGG" id="cmet:K6K41_06375"/>
<reference evidence="1" key="1">
    <citation type="submission" date="2021-08" db="EMBL/GenBank/DDBJ databases">
        <authorList>
            <person name="Zhang H."/>
            <person name="Xu M."/>
            <person name="Yu Z."/>
            <person name="Yang L."/>
            <person name="Cai Y."/>
        </authorList>
    </citation>
    <scope>NUCLEOTIDE SEQUENCE</scope>
    <source>
        <strain evidence="1">CHL1</strain>
    </source>
</reference>
<evidence type="ECO:0000313" key="1">
    <source>
        <dbReference type="EMBL" id="QZO01169.1"/>
    </source>
</evidence>
<dbReference type="Proteomes" id="UP000825701">
    <property type="component" value="Chromosome"/>
</dbReference>
<dbReference type="AlphaFoldDB" id="A0A9E6RAH0"/>
<accession>A0A9E6RAH0</accession>
<keyword evidence="2" id="KW-1185">Reference proteome</keyword>
<evidence type="ECO:0000313" key="2">
    <source>
        <dbReference type="Proteomes" id="UP000825701"/>
    </source>
</evidence>
<name>A0A9E6RAH0_9HYPH</name>
<gene>
    <name evidence="1" type="ORF">K6K41_06375</name>
</gene>
<dbReference type="EMBL" id="CP081869">
    <property type="protein sequence ID" value="QZO01169.1"/>
    <property type="molecule type" value="Genomic_DNA"/>
</dbReference>